<dbReference type="EMBL" id="JAUJWV010000001">
    <property type="protein sequence ID" value="MDN7241202.1"/>
    <property type="molecule type" value="Genomic_DNA"/>
</dbReference>
<reference evidence="1 2" key="1">
    <citation type="submission" date="2023-06" db="EMBL/GenBank/DDBJ databases">
        <title>Novel species in genus Planococcus.</title>
        <authorList>
            <person name="Ning S."/>
        </authorList>
    </citation>
    <scope>NUCLEOTIDE SEQUENCE [LARGE SCALE GENOMIC DNA]</scope>
    <source>
        <strain evidence="1 2">N028</strain>
    </source>
</reference>
<gene>
    <name evidence="1" type="ORF">QWY14_05335</name>
</gene>
<accession>A0ABT8MZX8</accession>
<organism evidence="1 2">
    <name type="scientific">Planococcus shixiaomingii</name>
    <dbReference type="NCBI Taxonomy" id="3058393"/>
    <lineage>
        <taxon>Bacteria</taxon>
        <taxon>Bacillati</taxon>
        <taxon>Bacillota</taxon>
        <taxon>Bacilli</taxon>
        <taxon>Bacillales</taxon>
        <taxon>Caryophanaceae</taxon>
        <taxon>Planococcus</taxon>
    </lineage>
</organism>
<evidence type="ECO:0000313" key="1">
    <source>
        <dbReference type="EMBL" id="MDN7241202.1"/>
    </source>
</evidence>
<name>A0ABT8MZX8_9BACL</name>
<proteinExistence type="predicted"/>
<dbReference type="RefSeq" id="WP_301722966.1">
    <property type="nucleotide sequence ID" value="NZ_JAUJWV010000001.1"/>
</dbReference>
<sequence>MNPLPKSYTDLEPMINGVGMFRPRLINGEIVETATPEEMNPAPPVQEPTETEKLQAQLKASNDYMDFLEEVIVEMAQVVYQ</sequence>
<dbReference type="Proteomes" id="UP001172055">
    <property type="component" value="Unassembled WGS sequence"/>
</dbReference>
<protein>
    <submittedName>
        <fullName evidence="1">Uncharacterized protein</fullName>
    </submittedName>
</protein>
<keyword evidence="2" id="KW-1185">Reference proteome</keyword>
<evidence type="ECO:0000313" key="2">
    <source>
        <dbReference type="Proteomes" id="UP001172055"/>
    </source>
</evidence>
<comment type="caution">
    <text evidence="1">The sequence shown here is derived from an EMBL/GenBank/DDBJ whole genome shotgun (WGS) entry which is preliminary data.</text>
</comment>